<comment type="caution">
    <text evidence="1">The sequence shown here is derived from an EMBL/GenBank/DDBJ whole genome shotgun (WGS) entry which is preliminary data.</text>
</comment>
<dbReference type="AlphaFoldDB" id="A0A8T3CK56"/>
<dbReference type="EMBL" id="JAERUA010000024">
    <property type="protein sequence ID" value="KAI1882998.1"/>
    <property type="molecule type" value="Genomic_DNA"/>
</dbReference>
<protein>
    <submittedName>
        <fullName evidence="1">Uncharacterized protein</fullName>
    </submittedName>
</protein>
<evidence type="ECO:0000313" key="1">
    <source>
        <dbReference type="EMBL" id="KAI1882998.1"/>
    </source>
</evidence>
<evidence type="ECO:0000313" key="2">
    <source>
        <dbReference type="Proteomes" id="UP000829720"/>
    </source>
</evidence>
<reference evidence="1" key="1">
    <citation type="submission" date="2021-01" db="EMBL/GenBank/DDBJ databases">
        <authorList>
            <person name="Zahm M."/>
            <person name="Roques C."/>
            <person name="Cabau C."/>
            <person name="Klopp C."/>
            <person name="Donnadieu C."/>
            <person name="Jouanno E."/>
            <person name="Lampietro C."/>
            <person name="Louis A."/>
            <person name="Herpin A."/>
            <person name="Echchiki A."/>
            <person name="Berthelot C."/>
            <person name="Parey E."/>
            <person name="Roest-Crollius H."/>
            <person name="Braasch I."/>
            <person name="Postlethwait J."/>
            <person name="Bobe J."/>
            <person name="Montfort J."/>
            <person name="Bouchez O."/>
            <person name="Begum T."/>
            <person name="Mejri S."/>
            <person name="Adams A."/>
            <person name="Chen W.-J."/>
            <person name="Guiguen Y."/>
        </authorList>
    </citation>
    <scope>NUCLEOTIDE SEQUENCE</scope>
    <source>
        <tissue evidence="1">Blood</tissue>
    </source>
</reference>
<keyword evidence="2" id="KW-1185">Reference proteome</keyword>
<sequence>MDMNVTVKDQHSVVVLGGRIFYTDVTWLHESVEIWCFYGLSEEQIPISVVDAIQFTLCYMTDNLQLTEKPTVYPTIEISA</sequence>
<gene>
    <name evidence="1" type="ORF">AGOR_G00240700</name>
</gene>
<name>A0A8T3CK56_9TELE</name>
<accession>A0A8T3CK56</accession>
<proteinExistence type="predicted"/>
<dbReference type="Proteomes" id="UP000829720">
    <property type="component" value="Unassembled WGS sequence"/>
</dbReference>
<organism evidence="1 2">
    <name type="scientific">Albula goreensis</name>
    <dbReference type="NCBI Taxonomy" id="1534307"/>
    <lineage>
        <taxon>Eukaryota</taxon>
        <taxon>Metazoa</taxon>
        <taxon>Chordata</taxon>
        <taxon>Craniata</taxon>
        <taxon>Vertebrata</taxon>
        <taxon>Euteleostomi</taxon>
        <taxon>Actinopterygii</taxon>
        <taxon>Neopterygii</taxon>
        <taxon>Teleostei</taxon>
        <taxon>Albuliformes</taxon>
        <taxon>Albulidae</taxon>
        <taxon>Albula</taxon>
    </lineage>
</organism>